<proteinExistence type="predicted"/>
<comment type="caution">
    <text evidence="2">The sequence shown here is derived from an EMBL/GenBank/DDBJ whole genome shotgun (WGS) entry which is preliminary data.</text>
</comment>
<evidence type="ECO:0000313" key="2">
    <source>
        <dbReference type="EMBL" id="KAK4319584.1"/>
    </source>
</evidence>
<evidence type="ECO:0000313" key="3">
    <source>
        <dbReference type="Proteomes" id="UP001292094"/>
    </source>
</evidence>
<feature type="region of interest" description="Disordered" evidence="1">
    <location>
        <begin position="1"/>
        <end position="21"/>
    </location>
</feature>
<name>A0AAE1Q3E5_9EUCA</name>
<dbReference type="Proteomes" id="UP001292094">
    <property type="component" value="Unassembled WGS sequence"/>
</dbReference>
<dbReference type="AlphaFoldDB" id="A0AAE1Q3E5"/>
<feature type="compositionally biased region" description="Polar residues" evidence="1">
    <location>
        <begin position="1"/>
        <end position="13"/>
    </location>
</feature>
<accession>A0AAE1Q3E5</accession>
<evidence type="ECO:0000256" key="1">
    <source>
        <dbReference type="SAM" id="MobiDB-lite"/>
    </source>
</evidence>
<protein>
    <submittedName>
        <fullName evidence="2">Uncharacterized protein</fullName>
    </submittedName>
</protein>
<reference evidence="2" key="1">
    <citation type="submission" date="2023-11" db="EMBL/GenBank/DDBJ databases">
        <title>Genome assemblies of two species of porcelain crab, Petrolisthes cinctipes and Petrolisthes manimaculis (Anomura: Porcellanidae).</title>
        <authorList>
            <person name="Angst P."/>
        </authorList>
    </citation>
    <scope>NUCLEOTIDE SEQUENCE</scope>
    <source>
        <strain evidence="2">PB745_02</strain>
        <tissue evidence="2">Gill</tissue>
    </source>
</reference>
<sequence length="92" mass="10263">MTRDSQPANQPTTRENEQGCEGVCSLETRRELNGDTRTETPAYYILYVVSQPASLTHLPDPPPLITFFPKQRRVSLVCFSGGGREAAGWLDH</sequence>
<organism evidence="2 3">
    <name type="scientific">Petrolisthes manimaculis</name>
    <dbReference type="NCBI Taxonomy" id="1843537"/>
    <lineage>
        <taxon>Eukaryota</taxon>
        <taxon>Metazoa</taxon>
        <taxon>Ecdysozoa</taxon>
        <taxon>Arthropoda</taxon>
        <taxon>Crustacea</taxon>
        <taxon>Multicrustacea</taxon>
        <taxon>Malacostraca</taxon>
        <taxon>Eumalacostraca</taxon>
        <taxon>Eucarida</taxon>
        <taxon>Decapoda</taxon>
        <taxon>Pleocyemata</taxon>
        <taxon>Anomura</taxon>
        <taxon>Galatheoidea</taxon>
        <taxon>Porcellanidae</taxon>
        <taxon>Petrolisthes</taxon>
    </lineage>
</organism>
<dbReference type="EMBL" id="JAWZYT010000740">
    <property type="protein sequence ID" value="KAK4319584.1"/>
    <property type="molecule type" value="Genomic_DNA"/>
</dbReference>
<gene>
    <name evidence="2" type="ORF">Pmani_009474</name>
</gene>
<keyword evidence="3" id="KW-1185">Reference proteome</keyword>